<proteinExistence type="predicted"/>
<protein>
    <submittedName>
        <fullName evidence="1">Uncharacterized protein</fullName>
    </submittedName>
</protein>
<name>A0AAV2F268_9ROSI</name>
<evidence type="ECO:0000313" key="1">
    <source>
        <dbReference type="EMBL" id="CAL1392209.1"/>
    </source>
</evidence>
<sequence length="154" mass="17788">MISMAACFCSSMAQESRLETRWSMRSSELSVAQETRRRRLSVEVVGNSPDRSLLQSLKAEEEESVLTQQMLPYKAPPEVAEIGRQIFRFHGIRIKSQFYTVPWLLIELKFGRRNSDNELGGYRSWGPEIEERELLMTRSSPSPPLRLVVVAIWK</sequence>
<gene>
    <name evidence="1" type="ORF">LTRI10_LOCUS32873</name>
</gene>
<dbReference type="EMBL" id="OZ034819">
    <property type="protein sequence ID" value="CAL1392209.1"/>
    <property type="molecule type" value="Genomic_DNA"/>
</dbReference>
<dbReference type="AlphaFoldDB" id="A0AAV2F268"/>
<evidence type="ECO:0000313" key="2">
    <source>
        <dbReference type="Proteomes" id="UP001497516"/>
    </source>
</evidence>
<organism evidence="1 2">
    <name type="scientific">Linum trigynum</name>
    <dbReference type="NCBI Taxonomy" id="586398"/>
    <lineage>
        <taxon>Eukaryota</taxon>
        <taxon>Viridiplantae</taxon>
        <taxon>Streptophyta</taxon>
        <taxon>Embryophyta</taxon>
        <taxon>Tracheophyta</taxon>
        <taxon>Spermatophyta</taxon>
        <taxon>Magnoliopsida</taxon>
        <taxon>eudicotyledons</taxon>
        <taxon>Gunneridae</taxon>
        <taxon>Pentapetalae</taxon>
        <taxon>rosids</taxon>
        <taxon>fabids</taxon>
        <taxon>Malpighiales</taxon>
        <taxon>Linaceae</taxon>
        <taxon>Linum</taxon>
    </lineage>
</organism>
<dbReference type="Proteomes" id="UP001497516">
    <property type="component" value="Chromosome 6"/>
</dbReference>
<keyword evidence="2" id="KW-1185">Reference proteome</keyword>
<reference evidence="1 2" key="1">
    <citation type="submission" date="2024-04" db="EMBL/GenBank/DDBJ databases">
        <authorList>
            <person name="Fracassetti M."/>
        </authorList>
    </citation>
    <scope>NUCLEOTIDE SEQUENCE [LARGE SCALE GENOMIC DNA]</scope>
</reference>
<accession>A0AAV2F268</accession>